<protein>
    <submittedName>
        <fullName evidence="2">Uncharacterized protein</fullName>
    </submittedName>
</protein>
<reference evidence="2 3" key="1">
    <citation type="submission" date="2019-01" db="EMBL/GenBank/DDBJ databases">
        <title>Draft genome sequences of the type strains of six Macrococcus species.</title>
        <authorList>
            <person name="Mazhar S."/>
            <person name="Altermann E."/>
            <person name="Hill C."/>
            <person name="Mcauliffe O."/>
        </authorList>
    </citation>
    <scope>NUCLEOTIDE SEQUENCE [LARGE SCALE GENOMIC DNA]</scope>
    <source>
        <strain evidence="2 3">CCM4809</strain>
    </source>
</reference>
<evidence type="ECO:0000313" key="2">
    <source>
        <dbReference type="EMBL" id="TDM03201.1"/>
    </source>
</evidence>
<keyword evidence="1" id="KW-0472">Membrane</keyword>
<keyword evidence="1" id="KW-1133">Transmembrane helix</keyword>
<evidence type="ECO:0000313" key="3">
    <source>
        <dbReference type="Proteomes" id="UP000295328"/>
    </source>
</evidence>
<feature type="transmembrane region" description="Helical" evidence="1">
    <location>
        <begin position="41"/>
        <end position="60"/>
    </location>
</feature>
<proteinExistence type="predicted"/>
<name>A0A4R6BN45_9STAP</name>
<evidence type="ECO:0000256" key="1">
    <source>
        <dbReference type="SAM" id="Phobius"/>
    </source>
</evidence>
<keyword evidence="1" id="KW-0812">Transmembrane</keyword>
<accession>A0A4R6BN45</accession>
<dbReference type="RefSeq" id="WP_133429288.1">
    <property type="nucleotide sequence ID" value="NZ_BMCC01000001.1"/>
</dbReference>
<keyword evidence="3" id="KW-1185">Reference proteome</keyword>
<comment type="caution">
    <text evidence="2">The sequence shown here is derived from an EMBL/GenBank/DDBJ whole genome shotgun (WGS) entry which is preliminary data.</text>
</comment>
<dbReference type="Proteomes" id="UP000295328">
    <property type="component" value="Unassembled WGS sequence"/>
</dbReference>
<feature type="transmembrane region" description="Helical" evidence="1">
    <location>
        <begin position="72"/>
        <end position="97"/>
    </location>
</feature>
<gene>
    <name evidence="2" type="ORF">ERX37_03700</name>
</gene>
<dbReference type="EMBL" id="SCWE01000001">
    <property type="protein sequence ID" value="TDM03201.1"/>
    <property type="molecule type" value="Genomic_DNA"/>
</dbReference>
<feature type="transmembrane region" description="Helical" evidence="1">
    <location>
        <begin position="7"/>
        <end position="29"/>
    </location>
</feature>
<sequence length="99" mass="11558">MTQYKHTFYSIISFLMAAILTFSNEIIAYRLQSTLASFTTHVMLFFITLLILLLAIYFAYQAFVRRRDTFNISFLSIIGLMSIMALLFNILIIGINWKK</sequence>
<dbReference type="AlphaFoldDB" id="A0A4R6BN45"/>
<organism evidence="2 3">
    <name type="scientific">Macrococcus hajekii</name>
    <dbReference type="NCBI Taxonomy" id="198482"/>
    <lineage>
        <taxon>Bacteria</taxon>
        <taxon>Bacillati</taxon>
        <taxon>Bacillota</taxon>
        <taxon>Bacilli</taxon>
        <taxon>Bacillales</taxon>
        <taxon>Staphylococcaceae</taxon>
        <taxon>Macrococcus</taxon>
    </lineage>
</organism>